<protein>
    <submittedName>
        <fullName evidence="2">DUF2325 domain-containing protein</fullName>
    </submittedName>
</protein>
<name>A0A7C1B3R8_9EURY</name>
<gene>
    <name evidence="2" type="ORF">ENG09_03680</name>
</gene>
<feature type="coiled-coil region" evidence="1">
    <location>
        <begin position="154"/>
        <end position="263"/>
    </location>
</feature>
<accession>A0A7C1B3R8</accession>
<sequence length="380" mass="44071">MRIWDIQPALLCTILGMTMESDATRKILKRFRIEMKGDASSFSMHQELLRQSLEENRLAEFLEKKLDKRFRPYERRIDAIGRDRILETIEDGRGIEGVPLTALIWYLLRSSGEGSFDVELRLFKAMHMIGHRMMRLYDVVSADLPDGSLVEDELWKLKSRVESLTEVNERLERNLARLRRKYDAIQHEFEALKAEKIRIQRELERERGLSANLRNRLIEIERNNSLDQLERLRQENSLLLDEVKRLREELREVSDKEKIVEVRPVAVKKKHTDDLPVNLEGVKVALIGGVEGLVPHYREVAESFGCKLCYHGGHCREKDEIERIVEGVDVVFCPVDINSHNASRYAKKACKKRGKPCYFLKSSGLSSLKRGLETFAKATA</sequence>
<keyword evidence="1" id="KW-0175">Coiled coil</keyword>
<comment type="caution">
    <text evidence="2">The sequence shown here is derived from an EMBL/GenBank/DDBJ whole genome shotgun (WGS) entry which is preliminary data.</text>
</comment>
<dbReference type="EMBL" id="DQZR01000154">
    <property type="protein sequence ID" value="HDM36339.1"/>
    <property type="molecule type" value="Genomic_DNA"/>
</dbReference>
<dbReference type="InterPro" id="IPR016772">
    <property type="entry name" value="UCP020408"/>
</dbReference>
<dbReference type="Pfam" id="PF10087">
    <property type="entry name" value="DUF2325"/>
    <property type="match status" value="1"/>
</dbReference>
<proteinExistence type="predicted"/>
<dbReference type="AlphaFoldDB" id="A0A7C1B3R8"/>
<evidence type="ECO:0000313" key="2">
    <source>
        <dbReference type="EMBL" id="HDM36339.1"/>
    </source>
</evidence>
<reference evidence="2" key="1">
    <citation type="journal article" date="2020" name="mSystems">
        <title>Genome- and Community-Level Interaction Insights into Carbon Utilization and Element Cycling Functions of Hydrothermarchaeota in Hydrothermal Sediment.</title>
        <authorList>
            <person name="Zhou Z."/>
            <person name="Liu Y."/>
            <person name="Xu W."/>
            <person name="Pan J."/>
            <person name="Luo Z.H."/>
            <person name="Li M."/>
        </authorList>
    </citation>
    <scope>NUCLEOTIDE SEQUENCE [LARGE SCALE GENOMIC DNA]</scope>
    <source>
        <strain evidence="2">HyVt-185</strain>
    </source>
</reference>
<organism evidence="2">
    <name type="scientific">Candidatus Syntropharchaeum butanivorans</name>
    <dbReference type="NCBI Taxonomy" id="1839936"/>
    <lineage>
        <taxon>Archaea</taxon>
        <taxon>Methanobacteriati</taxon>
        <taxon>Methanobacteriota</taxon>
        <taxon>Stenosarchaea group</taxon>
        <taxon>Methanomicrobia</taxon>
        <taxon>Methanosarcinales</taxon>
        <taxon>ANME-2 cluster</taxon>
        <taxon>Candidatus Syntropharchaeum</taxon>
    </lineage>
</organism>
<evidence type="ECO:0000256" key="1">
    <source>
        <dbReference type="SAM" id="Coils"/>
    </source>
</evidence>
<dbReference type="Proteomes" id="UP000885863">
    <property type="component" value="Unassembled WGS sequence"/>
</dbReference>